<feature type="transmembrane region" description="Helical" evidence="2">
    <location>
        <begin position="130"/>
        <end position="156"/>
    </location>
</feature>
<name>A0A810N199_9ACTN</name>
<feature type="transmembrane region" description="Helical" evidence="2">
    <location>
        <begin position="266"/>
        <end position="286"/>
    </location>
</feature>
<feature type="domain" description="DUF6311" evidence="3">
    <location>
        <begin position="55"/>
        <end position="393"/>
    </location>
</feature>
<feature type="transmembrane region" description="Helical" evidence="2">
    <location>
        <begin position="214"/>
        <end position="232"/>
    </location>
</feature>
<feature type="region of interest" description="Disordered" evidence="1">
    <location>
        <begin position="1"/>
        <end position="29"/>
    </location>
</feature>
<feature type="transmembrane region" description="Helical" evidence="2">
    <location>
        <begin position="340"/>
        <end position="357"/>
    </location>
</feature>
<evidence type="ECO:0000259" key="3">
    <source>
        <dbReference type="Pfam" id="PF19830"/>
    </source>
</evidence>
<dbReference type="KEGG" id="pry:Prubr_42130"/>
<keyword evidence="4" id="KW-0808">Transferase</keyword>
<feature type="transmembrane region" description="Helical" evidence="2">
    <location>
        <begin position="238"/>
        <end position="254"/>
    </location>
</feature>
<dbReference type="InterPro" id="IPR046278">
    <property type="entry name" value="DUF6311"/>
</dbReference>
<feature type="transmembrane region" description="Helical" evidence="2">
    <location>
        <begin position="47"/>
        <end position="66"/>
    </location>
</feature>
<gene>
    <name evidence="4" type="ORF">Prubr_42130</name>
</gene>
<keyword evidence="2" id="KW-1133">Transmembrane helix</keyword>
<organism evidence="4 5">
    <name type="scientific">Polymorphospora rubra</name>
    <dbReference type="NCBI Taxonomy" id="338584"/>
    <lineage>
        <taxon>Bacteria</taxon>
        <taxon>Bacillati</taxon>
        <taxon>Actinomycetota</taxon>
        <taxon>Actinomycetes</taxon>
        <taxon>Micromonosporales</taxon>
        <taxon>Micromonosporaceae</taxon>
        <taxon>Polymorphospora</taxon>
    </lineage>
</organism>
<sequence>MPAIMTSAEPNVDATADRNGGTASHSPDHSRRSFRLLRIGRAQLGDLVAYGTYLALGVLVMGRLWLDPYNRVLTGNEDDHGLHMFLIAHSERVIFHFENPLWSERLGVPDGVNMMSNTSMMALGIPVSPITHFFGAAVSVVLLLTLSLAGTAAAWYWVLSRHFVRSRAAAYIGGLWCGFAPTMISHANGHINFVAHFLVPFIVWRALKLREPGRVVRNSVILAVFIVLQIFINEEALLFAAMALGVFVLSYAAMRPAEAKAALRPMLAGLGVTAVLSFVVLAYPLWWQFFGPGHYRGLPYDPDAFVTDLAAYPAFARQSLAGDPATVEVLSNSPTEDNSFFGWPVLILLAVAVPLIWRSVASRAVLITGLFFAVISLGPTLVYKGEDTGIKLPFWLISEVPVIDLVSVTRFAIVATFAAGVVLALAADRIMDLAPDTAVAGHRIARPAKIVWWVALVAAFIPVAPLPAPVRGVEPLPDFIASGQWRPYVPEGRTLVPVPLADVTRGRLGMRWSALSDLEFQAPRGYFMGPADPPHNIDGSWGQAQRPTSLLLQEVSRNGVIPPIGEAERQAAREDLIYWRAGVVVLGEQRRVEELRVAMTELMGEPPQRVDDVWLWDVRDLPVPPKN</sequence>
<evidence type="ECO:0000256" key="1">
    <source>
        <dbReference type="SAM" id="MobiDB-lite"/>
    </source>
</evidence>
<protein>
    <submittedName>
        <fullName evidence="4">Glycosyl transferase</fullName>
    </submittedName>
</protein>
<proteinExistence type="predicted"/>
<keyword evidence="5" id="KW-1185">Reference proteome</keyword>
<keyword evidence="2" id="KW-0472">Membrane</keyword>
<evidence type="ECO:0000313" key="4">
    <source>
        <dbReference type="EMBL" id="BCJ67192.1"/>
    </source>
</evidence>
<accession>A0A810N199</accession>
<evidence type="ECO:0000313" key="5">
    <source>
        <dbReference type="Proteomes" id="UP000680866"/>
    </source>
</evidence>
<dbReference type="EMBL" id="AP023359">
    <property type="protein sequence ID" value="BCJ67192.1"/>
    <property type="molecule type" value="Genomic_DNA"/>
</dbReference>
<feature type="transmembrane region" description="Helical" evidence="2">
    <location>
        <begin position="364"/>
        <end position="382"/>
    </location>
</feature>
<evidence type="ECO:0000256" key="2">
    <source>
        <dbReference type="SAM" id="Phobius"/>
    </source>
</evidence>
<feature type="transmembrane region" description="Helical" evidence="2">
    <location>
        <begin position="402"/>
        <end position="426"/>
    </location>
</feature>
<dbReference type="AlphaFoldDB" id="A0A810N199"/>
<reference evidence="4" key="1">
    <citation type="submission" date="2020-08" db="EMBL/GenBank/DDBJ databases">
        <title>Whole genome shotgun sequence of Polymorphospora rubra NBRC 101157.</title>
        <authorList>
            <person name="Komaki H."/>
            <person name="Tamura T."/>
        </authorList>
    </citation>
    <scope>NUCLEOTIDE SEQUENCE</scope>
    <source>
        <strain evidence="4">NBRC 101157</strain>
    </source>
</reference>
<feature type="transmembrane region" description="Helical" evidence="2">
    <location>
        <begin position="450"/>
        <end position="468"/>
    </location>
</feature>
<dbReference type="Proteomes" id="UP000680866">
    <property type="component" value="Chromosome"/>
</dbReference>
<dbReference type="Pfam" id="PF19830">
    <property type="entry name" value="DUF6311"/>
    <property type="match status" value="1"/>
</dbReference>
<dbReference type="GO" id="GO:0016740">
    <property type="term" value="F:transferase activity"/>
    <property type="evidence" value="ECO:0007669"/>
    <property type="project" value="UniProtKB-KW"/>
</dbReference>
<keyword evidence="2" id="KW-0812">Transmembrane</keyword>